<keyword evidence="3" id="KW-0804">Transcription</keyword>
<evidence type="ECO:0000313" key="6">
    <source>
        <dbReference type="EnsemblPlants" id="OMERI01G35270.3"/>
    </source>
</evidence>
<protein>
    <recommendedName>
        <fullName evidence="5">BHLH domain-containing protein</fullName>
    </recommendedName>
</protein>
<feature type="domain" description="BHLH" evidence="5">
    <location>
        <begin position="583"/>
        <end position="632"/>
    </location>
</feature>
<feature type="compositionally biased region" description="Polar residues" evidence="4">
    <location>
        <begin position="552"/>
        <end position="569"/>
    </location>
</feature>
<feature type="compositionally biased region" description="Basic and acidic residues" evidence="4">
    <location>
        <begin position="584"/>
        <end position="598"/>
    </location>
</feature>
<evidence type="ECO:0000259" key="5">
    <source>
        <dbReference type="PROSITE" id="PS50888"/>
    </source>
</evidence>
<dbReference type="InterPro" id="IPR025610">
    <property type="entry name" value="MYC/MYB_N"/>
</dbReference>
<dbReference type="Pfam" id="PF23176">
    <property type="entry name" value="bHLH_LHW"/>
    <property type="match status" value="1"/>
</dbReference>
<evidence type="ECO:0000256" key="1">
    <source>
        <dbReference type="ARBA" id="ARBA00005510"/>
    </source>
</evidence>
<dbReference type="PANTHER" id="PTHR46196:SF4">
    <property type="entry name" value="TRANSCRIPTION FACTOR LHW"/>
    <property type="match status" value="1"/>
</dbReference>
<comment type="similarity">
    <text evidence="1">Belongs to the bHLH protein family.</text>
</comment>
<dbReference type="PANTHER" id="PTHR46196">
    <property type="entry name" value="TRANSCRIPTION FACTOR BHLH155-LIKE ISOFORM X1-RELATED"/>
    <property type="match status" value="1"/>
</dbReference>
<name>A0A0E0CAQ8_9ORYZ</name>
<feature type="region of interest" description="Disordered" evidence="4">
    <location>
        <begin position="552"/>
        <end position="598"/>
    </location>
</feature>
<sequence length="746" mass="80459">MAGAAPLRDSLRRLCTDVGWSYAVFWRATRAAGSQQLKLVWGDGHYERAAGAPSISGFEAMDLLLKEKAAALRSGTGRGGSGGGGEGHAADGAAGHGHDRVDALVHKAMAQQVHVVGEGVIGQAALTGLHRWIVHDIVDECEEEDEVLLEMKGQFCAGIQTIAVIPVLPRGVIQLGSTKMVMEEAAFIDHVRSLFQQLGSSTAVVPYGSFVQDSIMRTPFHKSLGVPTSSHSEDLAGGGNTYNDDMINHQFRHQKSPALTIQSFNPVQQFYAGPTFYRPVTIASGCDLFQPDHGSTFTLNSQSEDNRSTALLKNSVSHSKTSNDVFSHTFNPINEPNVSISGRRECVSIEQHGSCRNGEMEITIGCTASSSCTGKTNILNKVDALLSQDCLVDCQTSNATSVNRKFQTMSIVDNTKLQDEQAVKSLIGCVDDDFTGLITEADPDQLLDAIVSKIITGHKQNVDTSASCSTTVAGFDKPLHSDCHLYTTGPSSGPIFCNFASVAPVAIKTEGPAAGSRQSSSSIDKSAGCSQTQESYKSQIRLWVENNHSVGSDSLSTGQASDSLSTGQCKRSDEIGKSNRKRSRPGESARPRPKDRQMIQDRIKELREIVPNSAKCSIDALLEKTIKHMLFLQNVAKHADKLKESGEPKMLCKERGIFLEIADQIRGLGLTILKGVMEVRKDKIWARFAVEANKDVTRMEIFLSLVHLLEPSTGSSILSAGVENTSLPRDSFFPSSIPATGFSNCL</sequence>
<keyword evidence="7" id="KW-1185">Reference proteome</keyword>
<evidence type="ECO:0000256" key="4">
    <source>
        <dbReference type="SAM" id="MobiDB-lite"/>
    </source>
</evidence>
<dbReference type="Gramene" id="OMERI01G35270.3">
    <property type="protein sequence ID" value="OMERI01G35270.3"/>
    <property type="gene ID" value="OMERI01G35270"/>
</dbReference>
<dbReference type="InterPro" id="IPR036638">
    <property type="entry name" value="HLH_DNA-bd_sf"/>
</dbReference>
<reference evidence="6" key="1">
    <citation type="submission" date="2015-04" db="UniProtKB">
        <authorList>
            <consortium name="EnsemblPlants"/>
        </authorList>
    </citation>
    <scope>IDENTIFICATION</scope>
</reference>
<evidence type="ECO:0000313" key="7">
    <source>
        <dbReference type="Proteomes" id="UP000008021"/>
    </source>
</evidence>
<keyword evidence="2" id="KW-0805">Transcription regulation</keyword>
<dbReference type="EnsemblPlants" id="OMERI01G35270.3">
    <property type="protein sequence ID" value="OMERI01G35270.3"/>
    <property type="gene ID" value="OMERI01G35270"/>
</dbReference>
<dbReference type="InterPro" id="IPR011598">
    <property type="entry name" value="bHLH_dom"/>
</dbReference>
<reference evidence="6" key="2">
    <citation type="submission" date="2018-05" db="EMBL/GenBank/DDBJ databases">
        <title>OmerRS3 (Oryza meridionalis Reference Sequence Version 3).</title>
        <authorList>
            <person name="Zhang J."/>
            <person name="Kudrna D."/>
            <person name="Lee S."/>
            <person name="Talag J."/>
            <person name="Welchert J."/>
            <person name="Wing R.A."/>
        </authorList>
    </citation>
    <scope>NUCLEOTIDE SEQUENCE [LARGE SCALE GENOMIC DNA]</scope>
    <source>
        <strain evidence="6">cv. OR44</strain>
    </source>
</reference>
<dbReference type="Pfam" id="PF14215">
    <property type="entry name" value="bHLH-MYC_N"/>
    <property type="match status" value="1"/>
</dbReference>
<feature type="region of interest" description="Disordered" evidence="4">
    <location>
        <begin position="75"/>
        <end position="96"/>
    </location>
</feature>
<organism evidence="6">
    <name type="scientific">Oryza meridionalis</name>
    <dbReference type="NCBI Taxonomy" id="40149"/>
    <lineage>
        <taxon>Eukaryota</taxon>
        <taxon>Viridiplantae</taxon>
        <taxon>Streptophyta</taxon>
        <taxon>Embryophyta</taxon>
        <taxon>Tracheophyta</taxon>
        <taxon>Spermatophyta</taxon>
        <taxon>Magnoliopsida</taxon>
        <taxon>Liliopsida</taxon>
        <taxon>Poales</taxon>
        <taxon>Poaceae</taxon>
        <taxon>BOP clade</taxon>
        <taxon>Oryzoideae</taxon>
        <taxon>Oryzeae</taxon>
        <taxon>Oryzinae</taxon>
        <taxon>Oryza</taxon>
    </lineage>
</organism>
<proteinExistence type="inferred from homology"/>
<dbReference type="SUPFAM" id="SSF47459">
    <property type="entry name" value="HLH, helix-loop-helix DNA-binding domain"/>
    <property type="match status" value="1"/>
</dbReference>
<dbReference type="InterPro" id="IPR043561">
    <property type="entry name" value="LHW-like"/>
</dbReference>
<dbReference type="PROSITE" id="PS50888">
    <property type="entry name" value="BHLH"/>
    <property type="match status" value="1"/>
</dbReference>
<dbReference type="Proteomes" id="UP000008021">
    <property type="component" value="Chromosome 1"/>
</dbReference>
<evidence type="ECO:0000256" key="2">
    <source>
        <dbReference type="ARBA" id="ARBA00023015"/>
    </source>
</evidence>
<accession>A0A0E0CAQ8</accession>
<feature type="compositionally biased region" description="Gly residues" evidence="4">
    <location>
        <begin position="76"/>
        <end position="87"/>
    </location>
</feature>
<dbReference type="CDD" id="cd18915">
    <property type="entry name" value="bHLH_AtLHW_like"/>
    <property type="match status" value="1"/>
</dbReference>
<dbReference type="GO" id="GO:0046983">
    <property type="term" value="F:protein dimerization activity"/>
    <property type="evidence" value="ECO:0007669"/>
    <property type="project" value="InterPro"/>
</dbReference>
<dbReference type="GO" id="GO:0003700">
    <property type="term" value="F:DNA-binding transcription factor activity"/>
    <property type="evidence" value="ECO:0007669"/>
    <property type="project" value="InterPro"/>
</dbReference>
<evidence type="ECO:0000256" key="3">
    <source>
        <dbReference type="ARBA" id="ARBA00023163"/>
    </source>
</evidence>
<dbReference type="AlphaFoldDB" id="A0A0E0CAQ8"/>